<dbReference type="GO" id="GO:0003700">
    <property type="term" value="F:DNA-binding transcription factor activity"/>
    <property type="evidence" value="ECO:0007669"/>
    <property type="project" value="TreeGrafter"/>
</dbReference>
<name>A0AAV4MC60_CAEEX</name>
<protein>
    <recommendedName>
        <fullName evidence="12">C2H2-type domain-containing protein</fullName>
    </recommendedName>
</protein>
<organism evidence="13 14">
    <name type="scientific">Caerostris extrusa</name>
    <name type="common">Bark spider</name>
    <name type="synonym">Caerostris bankana</name>
    <dbReference type="NCBI Taxonomy" id="172846"/>
    <lineage>
        <taxon>Eukaryota</taxon>
        <taxon>Metazoa</taxon>
        <taxon>Ecdysozoa</taxon>
        <taxon>Arthropoda</taxon>
        <taxon>Chelicerata</taxon>
        <taxon>Arachnida</taxon>
        <taxon>Araneae</taxon>
        <taxon>Araneomorphae</taxon>
        <taxon>Entelegynae</taxon>
        <taxon>Araneoidea</taxon>
        <taxon>Araneidae</taxon>
        <taxon>Caerostris</taxon>
    </lineage>
</organism>
<keyword evidence="8" id="KW-0238">DNA-binding</keyword>
<sequence length="132" mass="14748">MIAQSAKRHQCSACGYSILFSSESTYEKPIWDSALSNVQSVAKLSPERLPNVEITLAKIAESAKRHQCCICGYSTFISAYMEKHIRIHTGERAFQCTLCTKSFKQQSSLKAHMGQHPLNIRSVAKLSPEKTL</sequence>
<feature type="domain" description="C2H2-type" evidence="12">
    <location>
        <begin position="94"/>
        <end position="116"/>
    </location>
</feature>
<dbReference type="GO" id="GO:0006357">
    <property type="term" value="P:regulation of transcription by RNA polymerase II"/>
    <property type="evidence" value="ECO:0007669"/>
    <property type="project" value="TreeGrafter"/>
</dbReference>
<evidence type="ECO:0000256" key="5">
    <source>
        <dbReference type="ARBA" id="ARBA00022771"/>
    </source>
</evidence>
<feature type="domain" description="C2H2-type" evidence="12">
    <location>
        <begin position="66"/>
        <end position="93"/>
    </location>
</feature>
<evidence type="ECO:0000256" key="11">
    <source>
        <dbReference type="PROSITE-ProRule" id="PRU00042"/>
    </source>
</evidence>
<evidence type="ECO:0000259" key="12">
    <source>
        <dbReference type="PROSITE" id="PS50157"/>
    </source>
</evidence>
<dbReference type="EMBL" id="BPLR01002052">
    <property type="protein sequence ID" value="GIX69455.1"/>
    <property type="molecule type" value="Genomic_DNA"/>
</dbReference>
<gene>
    <name evidence="13" type="ORF">CEXT_113431</name>
</gene>
<keyword evidence="10" id="KW-0539">Nucleus</keyword>
<dbReference type="InterPro" id="IPR013087">
    <property type="entry name" value="Znf_C2H2_type"/>
</dbReference>
<keyword evidence="5 11" id="KW-0863">Zinc-finger</keyword>
<keyword evidence="4" id="KW-0677">Repeat</keyword>
<evidence type="ECO:0000256" key="1">
    <source>
        <dbReference type="ARBA" id="ARBA00003767"/>
    </source>
</evidence>
<proteinExistence type="predicted"/>
<evidence type="ECO:0000313" key="13">
    <source>
        <dbReference type="EMBL" id="GIX69455.1"/>
    </source>
</evidence>
<keyword evidence="3" id="KW-0479">Metal-binding</keyword>
<dbReference type="PROSITE" id="PS00028">
    <property type="entry name" value="ZINC_FINGER_C2H2_1"/>
    <property type="match status" value="1"/>
</dbReference>
<evidence type="ECO:0000256" key="6">
    <source>
        <dbReference type="ARBA" id="ARBA00022833"/>
    </source>
</evidence>
<keyword evidence="7" id="KW-0805">Transcription regulation</keyword>
<evidence type="ECO:0000256" key="4">
    <source>
        <dbReference type="ARBA" id="ARBA00022737"/>
    </source>
</evidence>
<comment type="caution">
    <text evidence="13">The sequence shown here is derived from an EMBL/GenBank/DDBJ whole genome shotgun (WGS) entry which is preliminary data.</text>
</comment>
<dbReference type="Pfam" id="PF00096">
    <property type="entry name" value="zf-C2H2"/>
    <property type="match status" value="1"/>
</dbReference>
<comment type="subcellular location">
    <subcellularLocation>
        <location evidence="2">Nucleus</location>
    </subcellularLocation>
</comment>
<dbReference type="GO" id="GO:0008270">
    <property type="term" value="F:zinc ion binding"/>
    <property type="evidence" value="ECO:0007669"/>
    <property type="project" value="UniProtKB-KW"/>
</dbReference>
<keyword evidence="9" id="KW-0804">Transcription</keyword>
<evidence type="ECO:0000313" key="14">
    <source>
        <dbReference type="Proteomes" id="UP001054945"/>
    </source>
</evidence>
<reference evidence="13 14" key="1">
    <citation type="submission" date="2021-06" db="EMBL/GenBank/DDBJ databases">
        <title>Caerostris extrusa draft genome.</title>
        <authorList>
            <person name="Kono N."/>
            <person name="Arakawa K."/>
        </authorList>
    </citation>
    <scope>NUCLEOTIDE SEQUENCE [LARGE SCALE GENOMIC DNA]</scope>
</reference>
<dbReference type="SMART" id="SM00355">
    <property type="entry name" value="ZnF_C2H2"/>
    <property type="match status" value="2"/>
</dbReference>
<dbReference type="GO" id="GO:0000978">
    <property type="term" value="F:RNA polymerase II cis-regulatory region sequence-specific DNA binding"/>
    <property type="evidence" value="ECO:0007669"/>
    <property type="project" value="TreeGrafter"/>
</dbReference>
<dbReference type="PROSITE" id="PS50157">
    <property type="entry name" value="ZINC_FINGER_C2H2_2"/>
    <property type="match status" value="2"/>
</dbReference>
<dbReference type="AlphaFoldDB" id="A0AAV4MC60"/>
<dbReference type="InterPro" id="IPR036236">
    <property type="entry name" value="Znf_C2H2_sf"/>
</dbReference>
<dbReference type="GO" id="GO:0005634">
    <property type="term" value="C:nucleus"/>
    <property type="evidence" value="ECO:0007669"/>
    <property type="project" value="UniProtKB-SubCell"/>
</dbReference>
<dbReference type="InterPro" id="IPR050589">
    <property type="entry name" value="Ikaros_C2H2-ZF"/>
</dbReference>
<dbReference type="PANTHER" id="PTHR24404:SF114">
    <property type="entry name" value="KLUMPFUSS, ISOFORM B-RELATED"/>
    <property type="match status" value="1"/>
</dbReference>
<evidence type="ECO:0000256" key="3">
    <source>
        <dbReference type="ARBA" id="ARBA00022723"/>
    </source>
</evidence>
<dbReference type="FunFam" id="3.30.160.60:FF:000097">
    <property type="entry name" value="Zinc finger protein"/>
    <property type="match status" value="1"/>
</dbReference>
<keyword evidence="14" id="KW-1185">Reference proteome</keyword>
<evidence type="ECO:0000256" key="8">
    <source>
        <dbReference type="ARBA" id="ARBA00023125"/>
    </source>
</evidence>
<comment type="function">
    <text evidence="1">May be involved in transcriptional regulation.</text>
</comment>
<evidence type="ECO:0000256" key="10">
    <source>
        <dbReference type="ARBA" id="ARBA00023242"/>
    </source>
</evidence>
<dbReference type="PANTHER" id="PTHR24404">
    <property type="entry name" value="ZINC FINGER PROTEIN"/>
    <property type="match status" value="1"/>
</dbReference>
<accession>A0AAV4MC60</accession>
<evidence type="ECO:0000256" key="7">
    <source>
        <dbReference type="ARBA" id="ARBA00023015"/>
    </source>
</evidence>
<evidence type="ECO:0000256" key="2">
    <source>
        <dbReference type="ARBA" id="ARBA00004123"/>
    </source>
</evidence>
<keyword evidence="6" id="KW-0862">Zinc</keyword>
<evidence type="ECO:0000256" key="9">
    <source>
        <dbReference type="ARBA" id="ARBA00023163"/>
    </source>
</evidence>
<dbReference type="Proteomes" id="UP001054945">
    <property type="component" value="Unassembled WGS sequence"/>
</dbReference>
<dbReference type="SUPFAM" id="SSF57667">
    <property type="entry name" value="beta-beta-alpha zinc fingers"/>
    <property type="match status" value="1"/>
</dbReference>
<dbReference type="Gene3D" id="3.30.160.60">
    <property type="entry name" value="Classic Zinc Finger"/>
    <property type="match status" value="2"/>
</dbReference>